<dbReference type="GeneID" id="92208754"/>
<proteinExistence type="predicted"/>
<feature type="compositionally biased region" description="Low complexity" evidence="1">
    <location>
        <begin position="23"/>
        <end position="45"/>
    </location>
</feature>
<organism evidence="2 3">
    <name type="scientific">Lodderomyces beijingensis</name>
    <dbReference type="NCBI Taxonomy" id="1775926"/>
    <lineage>
        <taxon>Eukaryota</taxon>
        <taxon>Fungi</taxon>
        <taxon>Dikarya</taxon>
        <taxon>Ascomycota</taxon>
        <taxon>Saccharomycotina</taxon>
        <taxon>Pichiomycetes</taxon>
        <taxon>Debaryomycetaceae</taxon>
        <taxon>Candida/Lodderomyces clade</taxon>
        <taxon>Lodderomyces</taxon>
    </lineage>
</organism>
<dbReference type="Proteomes" id="UP001497383">
    <property type="component" value="Chromosome 4"/>
</dbReference>
<name>A0ABP0ZN50_9ASCO</name>
<gene>
    <name evidence="2" type="ORF">LODBEIA_P35580</name>
</gene>
<dbReference type="RefSeq" id="XP_066830496.1">
    <property type="nucleotide sequence ID" value="XM_066973681.1"/>
</dbReference>
<feature type="compositionally biased region" description="Basic residues" evidence="1">
    <location>
        <begin position="77"/>
        <end position="97"/>
    </location>
</feature>
<evidence type="ECO:0000256" key="1">
    <source>
        <dbReference type="SAM" id="MobiDB-lite"/>
    </source>
</evidence>
<keyword evidence="3" id="KW-1185">Reference proteome</keyword>
<evidence type="ECO:0000313" key="3">
    <source>
        <dbReference type="Proteomes" id="UP001497383"/>
    </source>
</evidence>
<sequence>MIFLKHSRSLLNKVTPDSIPLVGSNSNNNQSGSPPSSPKVVSRRSTISSPSQHHDNIDAEISPVTSREGRELSPRRQGSHHHKKHHHHHHHHHHPHQQQHQVGDTSGEMKLDDIVEKGTRPEGVEPGAATATVAPVDGTKKLFDNVTSSERVLISIILLLILIVYLW</sequence>
<evidence type="ECO:0000313" key="2">
    <source>
        <dbReference type="EMBL" id="CAK9439437.1"/>
    </source>
</evidence>
<dbReference type="EMBL" id="OZ022408">
    <property type="protein sequence ID" value="CAK9439437.1"/>
    <property type="molecule type" value="Genomic_DNA"/>
</dbReference>
<protein>
    <submittedName>
        <fullName evidence="2">Uncharacterized protein</fullName>
    </submittedName>
</protein>
<reference evidence="2 3" key="1">
    <citation type="submission" date="2024-03" db="EMBL/GenBank/DDBJ databases">
        <authorList>
            <person name="Brejova B."/>
        </authorList>
    </citation>
    <scope>NUCLEOTIDE SEQUENCE [LARGE SCALE GENOMIC DNA]</scope>
    <source>
        <strain evidence="2 3">CBS 14171</strain>
    </source>
</reference>
<accession>A0ABP0ZN50</accession>
<feature type="region of interest" description="Disordered" evidence="1">
    <location>
        <begin position="15"/>
        <end position="105"/>
    </location>
</feature>